<keyword evidence="4 10" id="KW-0808">Transferase</keyword>
<dbReference type="Proteomes" id="UP000563523">
    <property type="component" value="Unassembled WGS sequence"/>
</dbReference>
<evidence type="ECO:0000256" key="7">
    <source>
        <dbReference type="ARBA" id="ARBA00022842"/>
    </source>
</evidence>
<evidence type="ECO:0000256" key="2">
    <source>
        <dbReference type="ARBA" id="ARBA00016337"/>
    </source>
</evidence>
<organism evidence="12 13">
    <name type="scientific">Bombilactobacillus apium</name>
    <dbReference type="NCBI Taxonomy" id="2675299"/>
    <lineage>
        <taxon>Bacteria</taxon>
        <taxon>Bacillati</taxon>
        <taxon>Bacillota</taxon>
        <taxon>Bacilli</taxon>
        <taxon>Lactobacillales</taxon>
        <taxon>Lactobacillaceae</taxon>
        <taxon>Bombilactobacillus</taxon>
    </lineage>
</organism>
<evidence type="ECO:0000256" key="6">
    <source>
        <dbReference type="ARBA" id="ARBA00022827"/>
    </source>
</evidence>
<evidence type="ECO:0000313" key="13">
    <source>
        <dbReference type="Proteomes" id="UP000563523"/>
    </source>
</evidence>
<gene>
    <name evidence="12" type="ORF">HU830_02305</name>
</gene>
<evidence type="ECO:0000256" key="9">
    <source>
        <dbReference type="ARBA" id="ARBA00048540"/>
    </source>
</evidence>
<keyword evidence="13" id="KW-1185">Reference proteome</keyword>
<keyword evidence="5 10" id="KW-0479">Metal-binding</keyword>
<keyword evidence="6 10" id="KW-0274">FAD</keyword>
<evidence type="ECO:0000256" key="5">
    <source>
        <dbReference type="ARBA" id="ARBA00022723"/>
    </source>
</evidence>
<name>A0A850R5W8_9LACO</name>
<dbReference type="PANTHER" id="PTHR30040">
    <property type="entry name" value="THIAMINE BIOSYNTHESIS LIPOPROTEIN APBE"/>
    <property type="match status" value="1"/>
</dbReference>
<accession>A0A850R5W8</accession>
<evidence type="ECO:0000256" key="3">
    <source>
        <dbReference type="ARBA" id="ARBA00022630"/>
    </source>
</evidence>
<reference evidence="12 13" key="1">
    <citation type="submission" date="2020-06" db="EMBL/GenBank/DDBJ databases">
        <authorList>
            <person name="Kang J."/>
        </authorList>
    </citation>
    <scope>NUCLEOTIDE SEQUENCE [LARGE SCALE GENOMIC DNA]</scope>
    <source>
        <strain evidence="12 13">DCY120</strain>
    </source>
</reference>
<evidence type="ECO:0000256" key="11">
    <source>
        <dbReference type="PIRSR" id="PIRSR006268-2"/>
    </source>
</evidence>
<dbReference type="RefSeq" id="WP_176942188.1">
    <property type="nucleotide sequence ID" value="NZ_JABZEC010000002.1"/>
</dbReference>
<dbReference type="GO" id="GO:0016740">
    <property type="term" value="F:transferase activity"/>
    <property type="evidence" value="ECO:0007669"/>
    <property type="project" value="UniProtKB-UniRule"/>
</dbReference>
<dbReference type="PIRSF" id="PIRSF006268">
    <property type="entry name" value="ApbE"/>
    <property type="match status" value="1"/>
</dbReference>
<evidence type="ECO:0000256" key="8">
    <source>
        <dbReference type="ARBA" id="ARBA00031306"/>
    </source>
</evidence>
<proteinExistence type="inferred from homology"/>
<comment type="cofactor">
    <cofactor evidence="11">
        <name>Mg(2+)</name>
        <dbReference type="ChEBI" id="CHEBI:18420"/>
    </cofactor>
    <cofactor evidence="11">
        <name>Mn(2+)</name>
        <dbReference type="ChEBI" id="CHEBI:29035"/>
    </cofactor>
    <text evidence="11">Magnesium. Can also use manganese.</text>
</comment>
<comment type="caution">
    <text evidence="12">The sequence shown here is derived from an EMBL/GenBank/DDBJ whole genome shotgun (WGS) entry which is preliminary data.</text>
</comment>
<dbReference type="InterPro" id="IPR003374">
    <property type="entry name" value="ApbE-like_sf"/>
</dbReference>
<comment type="similarity">
    <text evidence="10">Belongs to the ApbE family.</text>
</comment>
<keyword evidence="7 10" id="KW-0460">Magnesium</keyword>
<feature type="binding site" evidence="11">
    <location>
        <position position="266"/>
    </location>
    <ligand>
        <name>Mg(2+)</name>
        <dbReference type="ChEBI" id="CHEBI:18420"/>
    </ligand>
</feature>
<evidence type="ECO:0000256" key="10">
    <source>
        <dbReference type="PIRNR" id="PIRNR006268"/>
    </source>
</evidence>
<dbReference type="PANTHER" id="PTHR30040:SF2">
    <property type="entry name" value="FAD:PROTEIN FMN TRANSFERASE"/>
    <property type="match status" value="1"/>
</dbReference>
<dbReference type="AlphaFoldDB" id="A0A850R5W8"/>
<dbReference type="Pfam" id="PF02424">
    <property type="entry name" value="ApbE"/>
    <property type="match status" value="1"/>
</dbReference>
<protein>
    <recommendedName>
        <fullName evidence="2 10">FAD:protein FMN transferase</fullName>
        <ecNumber evidence="1 10">2.7.1.180</ecNumber>
    </recommendedName>
    <alternativeName>
        <fullName evidence="8 10">Flavin transferase</fullName>
    </alternativeName>
</protein>
<dbReference type="Gene3D" id="3.10.520.10">
    <property type="entry name" value="ApbE-like domains"/>
    <property type="match status" value="1"/>
</dbReference>
<sequence length="314" mass="34219">MDWTTGSFQALGTKIKLSVDSTSRATEALERAQTLINHLEDQLTVNRTVSEVMLVNQQSGKSPVTVSPGTYQLIQTAVQVSRWQLGFNVAIGPLVKLWRIGFPGAHKPTAKEIADRLSLIDPEAIELNPRQKQVFLRYPGMELDLGGIAKGYIADQVKDLWQSLDVKTGIIDLGGNILLVGSSGHSDGLWRVGVQNPKQERQTPLGVLTISEQAVGTSGIYERKLIIDQQSYHHMFDSQTGYPIANNLASVTIVSPTSIAGEIWSTIAFYQGLSQGLPLIEAQPGIEAIFVTKDLQVWTSSGVAAQFVQVSQPK</sequence>
<dbReference type="InterPro" id="IPR024932">
    <property type="entry name" value="ApbE"/>
</dbReference>
<comment type="catalytic activity">
    <reaction evidence="9 10">
        <text>L-threonyl-[protein] + FAD = FMN-L-threonyl-[protein] + AMP + H(+)</text>
        <dbReference type="Rhea" id="RHEA:36847"/>
        <dbReference type="Rhea" id="RHEA-COMP:11060"/>
        <dbReference type="Rhea" id="RHEA-COMP:11061"/>
        <dbReference type="ChEBI" id="CHEBI:15378"/>
        <dbReference type="ChEBI" id="CHEBI:30013"/>
        <dbReference type="ChEBI" id="CHEBI:57692"/>
        <dbReference type="ChEBI" id="CHEBI:74257"/>
        <dbReference type="ChEBI" id="CHEBI:456215"/>
        <dbReference type="EC" id="2.7.1.180"/>
    </reaction>
</comment>
<feature type="binding site" evidence="11">
    <location>
        <position position="147"/>
    </location>
    <ligand>
        <name>Mg(2+)</name>
        <dbReference type="ChEBI" id="CHEBI:18420"/>
    </ligand>
</feature>
<dbReference type="GO" id="GO:0046872">
    <property type="term" value="F:metal ion binding"/>
    <property type="evidence" value="ECO:0007669"/>
    <property type="project" value="UniProtKB-UniRule"/>
</dbReference>
<dbReference type="EC" id="2.7.1.180" evidence="1 10"/>
<evidence type="ECO:0000256" key="1">
    <source>
        <dbReference type="ARBA" id="ARBA00011955"/>
    </source>
</evidence>
<evidence type="ECO:0000256" key="4">
    <source>
        <dbReference type="ARBA" id="ARBA00022679"/>
    </source>
</evidence>
<keyword evidence="3 10" id="KW-0285">Flavoprotein</keyword>
<dbReference type="EMBL" id="JABZEC010000002">
    <property type="protein sequence ID" value="NVY96022.1"/>
    <property type="molecule type" value="Genomic_DNA"/>
</dbReference>
<dbReference type="SUPFAM" id="SSF143631">
    <property type="entry name" value="ApbE-like"/>
    <property type="match status" value="1"/>
</dbReference>
<evidence type="ECO:0000313" key="12">
    <source>
        <dbReference type="EMBL" id="NVY96022.1"/>
    </source>
</evidence>